<evidence type="ECO:0008006" key="3">
    <source>
        <dbReference type="Google" id="ProtNLM"/>
    </source>
</evidence>
<name>A0AAN8A2S2_9PEZI</name>
<evidence type="ECO:0000313" key="2">
    <source>
        <dbReference type="Proteomes" id="UP001310594"/>
    </source>
</evidence>
<gene>
    <name evidence="1" type="ORF">LTR97_004903</name>
</gene>
<proteinExistence type="predicted"/>
<dbReference type="PANTHER" id="PTHR38111">
    <property type="entry name" value="ZN(2)-C6 FUNGAL-TYPE DOMAIN-CONTAINING PROTEIN-RELATED"/>
    <property type="match status" value="1"/>
</dbReference>
<evidence type="ECO:0000313" key="1">
    <source>
        <dbReference type="EMBL" id="KAK5702083.1"/>
    </source>
</evidence>
<reference evidence="1" key="1">
    <citation type="submission" date="2023-08" db="EMBL/GenBank/DDBJ databases">
        <title>Black Yeasts Isolated from many extreme environments.</title>
        <authorList>
            <person name="Coleine C."/>
            <person name="Stajich J.E."/>
            <person name="Selbmann L."/>
        </authorList>
    </citation>
    <scope>NUCLEOTIDE SEQUENCE</scope>
    <source>
        <strain evidence="1">CCFEE 5810</strain>
    </source>
</reference>
<accession>A0AAN8A2S2</accession>
<dbReference type="InterPro" id="IPR053178">
    <property type="entry name" value="Osmoadaptation_assoc"/>
</dbReference>
<dbReference type="AlphaFoldDB" id="A0AAN8A2S2"/>
<protein>
    <recommendedName>
        <fullName evidence="3">Transcription factor domain-containing protein</fullName>
    </recommendedName>
</protein>
<sequence length="356" mass="40061">MESELSLCHIRKWLSRGSPIDLGMQDMPMGDLAMAVTPQKAPLISHQIILSSALIVYGTQHAQVSTTRRGYSMYGESLVRLNAALSEPRCYERDELCLSVIILTCLEMLAPTDPETRLKHTIGLERLIELRGPQAYCASQPEVFNCIATMLLSATLRIETPSIFAREDWKVALRARCQDDAIADQELHDLFADCTVLAARRSARQLELERETREQKALVIRVDVFAWKDKWQIYPRSICVENTALDVPNMVDVGLKVYEFPREKAVLTYMMYNTVLLHVQRILLSVAAQQPGSGEYRRDLYRAQEVEAALEICFAAAFIWAMMGAWETLGGRDTSAGKWMVGVLSSNGGEDLTKLL</sequence>
<dbReference type="PANTHER" id="PTHR38111:SF2">
    <property type="entry name" value="FINGER DOMAIN PROTEIN, PUTATIVE (AFU_ORTHOLOGUE AFUA_1G01560)-RELATED"/>
    <property type="match status" value="1"/>
</dbReference>
<comment type="caution">
    <text evidence="1">The sequence shown here is derived from an EMBL/GenBank/DDBJ whole genome shotgun (WGS) entry which is preliminary data.</text>
</comment>
<dbReference type="Proteomes" id="UP001310594">
    <property type="component" value="Unassembled WGS sequence"/>
</dbReference>
<organism evidence="1 2">
    <name type="scientific">Elasticomyces elasticus</name>
    <dbReference type="NCBI Taxonomy" id="574655"/>
    <lineage>
        <taxon>Eukaryota</taxon>
        <taxon>Fungi</taxon>
        <taxon>Dikarya</taxon>
        <taxon>Ascomycota</taxon>
        <taxon>Pezizomycotina</taxon>
        <taxon>Dothideomycetes</taxon>
        <taxon>Dothideomycetidae</taxon>
        <taxon>Mycosphaerellales</taxon>
        <taxon>Teratosphaeriaceae</taxon>
        <taxon>Elasticomyces</taxon>
    </lineage>
</organism>
<dbReference type="EMBL" id="JAVRQU010000006">
    <property type="protein sequence ID" value="KAK5702083.1"/>
    <property type="molecule type" value="Genomic_DNA"/>
</dbReference>